<dbReference type="PROSITE" id="PS51186">
    <property type="entry name" value="GNAT"/>
    <property type="match status" value="1"/>
</dbReference>
<dbReference type="GO" id="GO:0005737">
    <property type="term" value="C:cytoplasm"/>
    <property type="evidence" value="ECO:0007669"/>
    <property type="project" value="TreeGrafter"/>
</dbReference>
<dbReference type="GO" id="GO:0018169">
    <property type="term" value="F:ribosomal S6-glutamic acid ligase activity"/>
    <property type="evidence" value="ECO:0007669"/>
    <property type="project" value="TreeGrafter"/>
</dbReference>
<evidence type="ECO:0000259" key="3">
    <source>
        <dbReference type="PROSITE" id="PS50975"/>
    </source>
</evidence>
<keyword evidence="1" id="KW-0547">Nucleotide-binding</keyword>
<dbReference type="Gene3D" id="3.40.630.30">
    <property type="match status" value="1"/>
</dbReference>
<dbReference type="PANTHER" id="PTHR21621">
    <property type="entry name" value="RIBOSOMAL PROTEIN S6 MODIFICATION PROTEIN"/>
    <property type="match status" value="1"/>
</dbReference>
<dbReference type="OrthoDB" id="9803907at2"/>
<dbReference type="GO" id="GO:0016747">
    <property type="term" value="F:acyltransferase activity, transferring groups other than amino-acyl groups"/>
    <property type="evidence" value="ECO:0007669"/>
    <property type="project" value="InterPro"/>
</dbReference>
<protein>
    <submittedName>
        <fullName evidence="5">N-acetylglutaminylglutamine synthetase</fullName>
    </submittedName>
</protein>
<feature type="compositionally biased region" description="Basic and acidic residues" evidence="2">
    <location>
        <begin position="11"/>
        <end position="24"/>
    </location>
</feature>
<feature type="compositionally biased region" description="Low complexity" evidence="2">
    <location>
        <begin position="134"/>
        <end position="149"/>
    </location>
</feature>
<dbReference type="SUPFAM" id="SSF55729">
    <property type="entry name" value="Acyl-CoA N-acyltransferases (Nat)"/>
    <property type="match status" value="1"/>
</dbReference>
<feature type="domain" description="N-acetyltransferase" evidence="4">
    <location>
        <begin position="159"/>
        <end position="308"/>
    </location>
</feature>
<feature type="compositionally biased region" description="Low complexity" evidence="2">
    <location>
        <begin position="30"/>
        <end position="40"/>
    </location>
</feature>
<evidence type="ECO:0000313" key="5">
    <source>
        <dbReference type="EMBL" id="PZG23266.1"/>
    </source>
</evidence>
<dbReference type="InterPro" id="IPR000182">
    <property type="entry name" value="GNAT_dom"/>
</dbReference>
<dbReference type="EMBL" id="POTY01000011">
    <property type="protein sequence ID" value="PZG23266.1"/>
    <property type="molecule type" value="Genomic_DNA"/>
</dbReference>
<dbReference type="AlphaFoldDB" id="A0A2W2EG09"/>
<keyword evidence="1" id="KW-0067">ATP-binding</keyword>
<dbReference type="InterPro" id="IPR011761">
    <property type="entry name" value="ATP-grasp"/>
</dbReference>
<evidence type="ECO:0000256" key="1">
    <source>
        <dbReference type="PROSITE-ProRule" id="PRU00409"/>
    </source>
</evidence>
<feature type="region of interest" description="Disordered" evidence="2">
    <location>
        <begin position="124"/>
        <end position="154"/>
    </location>
</feature>
<dbReference type="GO" id="GO:0046872">
    <property type="term" value="F:metal ion binding"/>
    <property type="evidence" value="ECO:0007669"/>
    <property type="project" value="InterPro"/>
</dbReference>
<evidence type="ECO:0000313" key="6">
    <source>
        <dbReference type="Proteomes" id="UP000248924"/>
    </source>
</evidence>
<dbReference type="SUPFAM" id="SSF56059">
    <property type="entry name" value="Glutathione synthetase ATP-binding domain-like"/>
    <property type="match status" value="1"/>
</dbReference>
<dbReference type="Gene3D" id="3.30.1490.20">
    <property type="entry name" value="ATP-grasp fold, A domain"/>
    <property type="match status" value="1"/>
</dbReference>
<dbReference type="GO" id="GO:0005524">
    <property type="term" value="F:ATP binding"/>
    <property type="evidence" value="ECO:0007669"/>
    <property type="project" value="UniProtKB-UniRule"/>
</dbReference>
<name>A0A2W2EG09_9ACTN</name>
<dbReference type="Proteomes" id="UP000248924">
    <property type="component" value="Unassembled WGS sequence"/>
</dbReference>
<accession>A0A2W2EG09</accession>
<feature type="compositionally biased region" description="Low complexity" evidence="2">
    <location>
        <begin position="1"/>
        <end position="10"/>
    </location>
</feature>
<dbReference type="Pfam" id="PF00583">
    <property type="entry name" value="Acetyltransf_1"/>
    <property type="match status" value="1"/>
</dbReference>
<proteinExistence type="predicted"/>
<comment type="caution">
    <text evidence="5">The sequence shown here is derived from an EMBL/GenBank/DDBJ whole genome shotgun (WGS) entry which is preliminary data.</text>
</comment>
<evidence type="ECO:0000259" key="4">
    <source>
        <dbReference type="PROSITE" id="PS51186"/>
    </source>
</evidence>
<dbReference type="Gene3D" id="3.30.470.20">
    <property type="entry name" value="ATP-grasp fold, B domain"/>
    <property type="match status" value="2"/>
</dbReference>
<keyword evidence="6" id="KW-1185">Reference proteome</keyword>
<reference evidence="5 6" key="1">
    <citation type="submission" date="2018-01" db="EMBL/GenBank/DDBJ databases">
        <title>Draft genome sequence of Jishengella sp. NA12.</title>
        <authorList>
            <person name="Sahin N."/>
            <person name="Ay H."/>
            <person name="Saygin H."/>
        </authorList>
    </citation>
    <scope>NUCLEOTIDE SEQUENCE [LARGE SCALE GENOMIC DNA]</scope>
    <source>
        <strain evidence="5 6">NA12</strain>
    </source>
</reference>
<feature type="region of interest" description="Disordered" evidence="2">
    <location>
        <begin position="1"/>
        <end position="57"/>
    </location>
</feature>
<dbReference type="InterPro" id="IPR013815">
    <property type="entry name" value="ATP_grasp_subdomain_1"/>
</dbReference>
<dbReference type="PANTHER" id="PTHR21621:SF0">
    <property type="entry name" value="BETA-CITRYLGLUTAMATE SYNTHASE B-RELATED"/>
    <property type="match status" value="1"/>
</dbReference>
<gene>
    <name evidence="5" type="ORF">C1I95_03665</name>
</gene>
<dbReference type="NCBIfam" id="TIGR03103">
    <property type="entry name" value="trio_acet_GNAT"/>
    <property type="match status" value="1"/>
</dbReference>
<dbReference type="PROSITE" id="PS50975">
    <property type="entry name" value="ATP_GRASP"/>
    <property type="match status" value="1"/>
</dbReference>
<dbReference type="GO" id="GO:0009432">
    <property type="term" value="P:SOS response"/>
    <property type="evidence" value="ECO:0007669"/>
    <property type="project" value="TreeGrafter"/>
</dbReference>
<dbReference type="InterPro" id="IPR016181">
    <property type="entry name" value="Acyl_CoA_acyltransferase"/>
</dbReference>
<dbReference type="InterPro" id="IPR017534">
    <property type="entry name" value="GNAT-acetyltransferase"/>
</dbReference>
<organism evidence="5 6">
    <name type="scientific">Micromonospora craterilacus</name>
    <dbReference type="NCBI Taxonomy" id="1655439"/>
    <lineage>
        <taxon>Bacteria</taxon>
        <taxon>Bacillati</taxon>
        <taxon>Actinomycetota</taxon>
        <taxon>Actinomycetes</taxon>
        <taxon>Micromonosporales</taxon>
        <taxon>Micromonosporaceae</taxon>
        <taxon>Micromonospora</taxon>
    </lineage>
</organism>
<dbReference type="RefSeq" id="WP_111212331.1">
    <property type="nucleotide sequence ID" value="NZ_POTY01000011.1"/>
</dbReference>
<evidence type="ECO:0000256" key="2">
    <source>
        <dbReference type="SAM" id="MobiDB-lite"/>
    </source>
</evidence>
<feature type="domain" description="ATP-grasp" evidence="3">
    <location>
        <begin position="379"/>
        <end position="622"/>
    </location>
</feature>
<sequence length="638" mass="67470">MTDTLATGVARTDRGRGAGRRYERVGPGGDPVAPGGDPVAAGGGPDAGEDERPNGGEGIVLDCGWGRLVFGQTFTDQAAVADVLRSEAAGARDICIYLRDPHVLVSRLPDELFIDPSLTYRLPLGDTRGGPRQATGTAEEAGTADTPAPIDGRPELPGVRIRRLRDAADADAVNRIYAANGMVTAPVEVLVDNAATDRFLHLVAEATTGEIVGTITGVDHVAVFDDPDRGASLWCLTVDFNQAPPGTGQALITELAARLVARGRAYVDLSVLAENAGAIRLYERLGFYRTATLCVKRKNPINERLFLPAMPVGYDGLNPYAKIVADEAMRRGIRVEVTDPEWGELRLTSGGRTILTRESLSELTSAVAMSRCDDKRVTRRILTEAGLSVPGGRTATGDSADAEFLAEVGQLVVKPARGEQGNGITVGVGTTEALAAAVELAARFCPDVLLEELCTGEDLRVVVIDHEVVAAAVRRPASITGDGVHDIAELIERQSRRRAAATGGESRIPLDDMTRDVVAEAGYELPDVLPEGQVLAVRRTANLHTGGTIHDVTGELHPVIAEACVAASRALDIPVTGLDLLVPAPDRPDHVFIEANERPGLANHEPQPTAERFVDLLFPGTRAPQRLWTPAGAAPSGA</sequence>